<evidence type="ECO:0000313" key="10">
    <source>
        <dbReference type="EMBL" id="QCP53280.1"/>
    </source>
</evidence>
<evidence type="ECO:0000313" key="11">
    <source>
        <dbReference type="Proteomes" id="UP000298656"/>
    </source>
</evidence>
<keyword evidence="3" id="KW-1003">Cell membrane</keyword>
<dbReference type="Proteomes" id="UP000298656">
    <property type="component" value="Chromosome 2"/>
</dbReference>
<dbReference type="PANTHER" id="PTHR43357">
    <property type="entry name" value="INNER MEMBRANE ABC TRANSPORTER PERMEASE PROTEIN YDCV"/>
    <property type="match status" value="1"/>
</dbReference>
<evidence type="ECO:0000256" key="2">
    <source>
        <dbReference type="ARBA" id="ARBA00022448"/>
    </source>
</evidence>
<evidence type="ECO:0000256" key="5">
    <source>
        <dbReference type="ARBA" id="ARBA00022692"/>
    </source>
</evidence>
<dbReference type="RefSeq" id="WP_137336050.1">
    <property type="nucleotide sequence ID" value="NZ_CP040078.1"/>
</dbReference>
<comment type="subcellular location">
    <subcellularLocation>
        <location evidence="1">Cell inner membrane</location>
        <topology evidence="1">Multi-pass membrane protein</topology>
    </subcellularLocation>
    <subcellularLocation>
        <location evidence="8">Cell membrane</location>
        <topology evidence="8">Multi-pass membrane protein</topology>
    </subcellularLocation>
</comment>
<dbReference type="CDD" id="cd06261">
    <property type="entry name" value="TM_PBP2"/>
    <property type="match status" value="1"/>
</dbReference>
<dbReference type="GO" id="GO:0055085">
    <property type="term" value="P:transmembrane transport"/>
    <property type="evidence" value="ECO:0007669"/>
    <property type="project" value="InterPro"/>
</dbReference>
<feature type="transmembrane region" description="Helical" evidence="8">
    <location>
        <begin position="249"/>
        <end position="274"/>
    </location>
</feature>
<dbReference type="Gene3D" id="1.10.3720.10">
    <property type="entry name" value="MetI-like"/>
    <property type="match status" value="1"/>
</dbReference>
<dbReference type="SUPFAM" id="SSF161098">
    <property type="entry name" value="MetI-like"/>
    <property type="match status" value="1"/>
</dbReference>
<feature type="domain" description="ABC transmembrane type-1" evidence="9">
    <location>
        <begin position="83"/>
        <end position="271"/>
    </location>
</feature>
<evidence type="ECO:0000256" key="7">
    <source>
        <dbReference type="ARBA" id="ARBA00023136"/>
    </source>
</evidence>
<name>A0A4V1EIC4_9BURK</name>
<gene>
    <name evidence="10" type="ORF">FAZ95_29910</name>
</gene>
<feature type="transmembrane region" description="Helical" evidence="8">
    <location>
        <begin position="121"/>
        <end position="142"/>
    </location>
</feature>
<evidence type="ECO:0000256" key="3">
    <source>
        <dbReference type="ARBA" id="ARBA00022475"/>
    </source>
</evidence>
<sequence>MTPSMEMPARAKSGGAVVDRLTRRYARLGNVIALAVYLFILVPTLIVLPISFGGSGELTFPPRVWTLELYQHLFGSAAWVGSILQSVKVAAMTTVVAALIGVPAAYGLVRFEFPGKRLVMLLLMSPILVPVIVMSLGLYLYLSRLHLVGTTAGLVVSHVAYVTPFMMMTVMAGVKKLDPALEFATTIMGAKRRTVFMKVVLPQLRPSIFAGALFAFLVSFDEVVIAWFITSPTTTTLPVKMYSSIQWDVSPVIAAVSALLTVLSLVFCCVSALLQPAAPKRAAPKSSH</sequence>
<evidence type="ECO:0000259" key="9">
    <source>
        <dbReference type="PROSITE" id="PS50928"/>
    </source>
</evidence>
<dbReference type="InterPro" id="IPR035906">
    <property type="entry name" value="MetI-like_sf"/>
</dbReference>
<evidence type="ECO:0000256" key="1">
    <source>
        <dbReference type="ARBA" id="ARBA00004429"/>
    </source>
</evidence>
<evidence type="ECO:0000256" key="8">
    <source>
        <dbReference type="RuleBase" id="RU363032"/>
    </source>
</evidence>
<dbReference type="AlphaFoldDB" id="A0A4V1EIC4"/>
<dbReference type="PROSITE" id="PS50928">
    <property type="entry name" value="ABC_TM1"/>
    <property type="match status" value="1"/>
</dbReference>
<feature type="transmembrane region" description="Helical" evidence="8">
    <location>
        <begin position="31"/>
        <end position="52"/>
    </location>
</feature>
<dbReference type="KEGG" id="tvl:FAZ95_29910"/>
<proteinExistence type="inferred from homology"/>
<feature type="transmembrane region" description="Helical" evidence="8">
    <location>
        <begin position="207"/>
        <end position="229"/>
    </location>
</feature>
<organism evidence="10 11">
    <name type="scientific">Trinickia violacea</name>
    <dbReference type="NCBI Taxonomy" id="2571746"/>
    <lineage>
        <taxon>Bacteria</taxon>
        <taxon>Pseudomonadati</taxon>
        <taxon>Pseudomonadota</taxon>
        <taxon>Betaproteobacteria</taxon>
        <taxon>Burkholderiales</taxon>
        <taxon>Burkholderiaceae</taxon>
        <taxon>Trinickia</taxon>
    </lineage>
</organism>
<feature type="transmembrane region" description="Helical" evidence="8">
    <location>
        <begin position="154"/>
        <end position="174"/>
    </location>
</feature>
<keyword evidence="7 8" id="KW-0472">Membrane</keyword>
<keyword evidence="6 8" id="KW-1133">Transmembrane helix</keyword>
<dbReference type="GO" id="GO:0005886">
    <property type="term" value="C:plasma membrane"/>
    <property type="evidence" value="ECO:0007669"/>
    <property type="project" value="UniProtKB-SubCell"/>
</dbReference>
<comment type="similarity">
    <text evidence="8">Belongs to the binding-protein-dependent transport system permease family.</text>
</comment>
<keyword evidence="2 8" id="KW-0813">Transport</keyword>
<dbReference type="OrthoDB" id="9178195at2"/>
<evidence type="ECO:0000256" key="6">
    <source>
        <dbReference type="ARBA" id="ARBA00022989"/>
    </source>
</evidence>
<keyword evidence="11" id="KW-1185">Reference proteome</keyword>
<accession>A0A4V1EIC4</accession>
<keyword evidence="4" id="KW-0997">Cell inner membrane</keyword>
<keyword evidence="5 8" id="KW-0812">Transmembrane</keyword>
<dbReference type="PANTHER" id="PTHR43357:SF4">
    <property type="entry name" value="INNER MEMBRANE ABC TRANSPORTER PERMEASE PROTEIN YDCV"/>
    <property type="match status" value="1"/>
</dbReference>
<dbReference type="InterPro" id="IPR000515">
    <property type="entry name" value="MetI-like"/>
</dbReference>
<reference evidence="10 11" key="1">
    <citation type="submission" date="2019-05" db="EMBL/GenBank/DDBJ databases">
        <title>Burkholderia sp. DHOD12, isolated from subtropical forest soil.</title>
        <authorList>
            <person name="Gao Z.-H."/>
            <person name="Qiu L.-H."/>
        </authorList>
    </citation>
    <scope>NUCLEOTIDE SEQUENCE [LARGE SCALE GENOMIC DNA]</scope>
    <source>
        <strain evidence="10 11">DHOD12</strain>
    </source>
</reference>
<protein>
    <submittedName>
        <fullName evidence="10">ABC transporter permease</fullName>
    </submittedName>
</protein>
<feature type="transmembrane region" description="Helical" evidence="8">
    <location>
        <begin position="89"/>
        <end position="109"/>
    </location>
</feature>
<dbReference type="EMBL" id="CP040078">
    <property type="protein sequence ID" value="QCP53280.1"/>
    <property type="molecule type" value="Genomic_DNA"/>
</dbReference>
<dbReference type="Pfam" id="PF00528">
    <property type="entry name" value="BPD_transp_1"/>
    <property type="match status" value="1"/>
</dbReference>
<evidence type="ECO:0000256" key="4">
    <source>
        <dbReference type="ARBA" id="ARBA00022519"/>
    </source>
</evidence>